<protein>
    <submittedName>
        <fullName evidence="2">Uncharacterized protein</fullName>
    </submittedName>
</protein>
<evidence type="ECO:0000256" key="1">
    <source>
        <dbReference type="SAM" id="MobiDB-lite"/>
    </source>
</evidence>
<dbReference type="EMBL" id="FOIA01000010">
    <property type="protein sequence ID" value="SET03577.1"/>
    <property type="molecule type" value="Genomic_DNA"/>
</dbReference>
<name>A0A1I0BBP5_9PROT</name>
<dbReference type="AlphaFoldDB" id="A0A1I0BBP5"/>
<feature type="region of interest" description="Disordered" evidence="1">
    <location>
        <begin position="46"/>
        <end position="70"/>
    </location>
</feature>
<proteinExistence type="predicted"/>
<gene>
    <name evidence="2" type="ORF">SAMN05216326_1101</name>
</gene>
<evidence type="ECO:0000313" key="2">
    <source>
        <dbReference type="EMBL" id="SET03577.1"/>
    </source>
</evidence>
<evidence type="ECO:0000313" key="3">
    <source>
        <dbReference type="Proteomes" id="UP000199345"/>
    </source>
</evidence>
<organism evidence="2 3">
    <name type="scientific">Nitrosomonas marina</name>
    <dbReference type="NCBI Taxonomy" id="917"/>
    <lineage>
        <taxon>Bacteria</taxon>
        <taxon>Pseudomonadati</taxon>
        <taxon>Pseudomonadota</taxon>
        <taxon>Betaproteobacteria</taxon>
        <taxon>Nitrosomonadales</taxon>
        <taxon>Nitrosomonadaceae</taxon>
        <taxon>Nitrosomonas</taxon>
    </lineage>
</organism>
<accession>A0A1I0BBP5</accession>
<sequence>MANKDAKGNRNITDEEARRIVEEDLRKITDRYRELYERERRMSAELESLRRASSSVESSKRRNRQIPKLA</sequence>
<dbReference type="OrthoDB" id="4140707at1224"/>
<dbReference type="Proteomes" id="UP000199345">
    <property type="component" value="Unassembled WGS sequence"/>
</dbReference>
<keyword evidence="3" id="KW-1185">Reference proteome</keyword>
<reference evidence="3" key="1">
    <citation type="submission" date="2016-10" db="EMBL/GenBank/DDBJ databases">
        <authorList>
            <person name="Varghese N."/>
            <person name="Submissions S."/>
        </authorList>
    </citation>
    <scope>NUCLEOTIDE SEQUENCE [LARGE SCALE GENOMIC DNA]</scope>
    <source>
        <strain evidence="3">Nm71</strain>
    </source>
</reference>
<dbReference type="RefSeq" id="WP_090657631.1">
    <property type="nucleotide sequence ID" value="NZ_FOIA01000010.1"/>
</dbReference>
<feature type="compositionally biased region" description="Basic residues" evidence="1">
    <location>
        <begin position="61"/>
        <end position="70"/>
    </location>
</feature>